<protein>
    <submittedName>
        <fullName evidence="1">Uncharacterized protein</fullName>
    </submittedName>
</protein>
<accession>A0ABX7BGA8</accession>
<evidence type="ECO:0000313" key="2">
    <source>
        <dbReference type="Proteomes" id="UP000595197"/>
    </source>
</evidence>
<geneLocation type="plasmid" evidence="1 2">
    <name>pTT6-1</name>
</geneLocation>
<organism evidence="1 2">
    <name type="scientific">Skermanella cutis</name>
    <dbReference type="NCBI Taxonomy" id="2775420"/>
    <lineage>
        <taxon>Bacteria</taxon>
        <taxon>Pseudomonadati</taxon>
        <taxon>Pseudomonadota</taxon>
        <taxon>Alphaproteobacteria</taxon>
        <taxon>Rhodospirillales</taxon>
        <taxon>Azospirillaceae</taxon>
        <taxon>Skermanella</taxon>
    </lineage>
</organism>
<dbReference type="Proteomes" id="UP000595197">
    <property type="component" value="Plasmid pTT6-1"/>
</dbReference>
<reference evidence="1" key="1">
    <citation type="submission" date="2021-02" db="EMBL/GenBank/DDBJ databases">
        <title>Skermanella TT6 skin isolate.</title>
        <authorList>
            <person name="Lee K."/>
            <person name="Ganzorig M."/>
        </authorList>
    </citation>
    <scope>NUCLEOTIDE SEQUENCE</scope>
    <source>
        <strain evidence="1">TT6</strain>
    </source>
</reference>
<keyword evidence="2" id="KW-1185">Reference proteome</keyword>
<dbReference type="RefSeq" id="WP_201082703.1">
    <property type="nucleotide sequence ID" value="NZ_CP067421.1"/>
</dbReference>
<keyword evidence="1" id="KW-0614">Plasmid</keyword>
<sequence>MRSPFGIDERIDGETGSRSWAVTHLPSGLAVVTRIRARAVALAFTDRITGLTDWTARDISATPELREQVRIALERTYDEFQAGRLPGDPEKKLWTSAS</sequence>
<name>A0ABX7BGA8_9PROT</name>
<dbReference type="EMBL" id="CP067421">
    <property type="protein sequence ID" value="QQP93238.1"/>
    <property type="molecule type" value="Genomic_DNA"/>
</dbReference>
<gene>
    <name evidence="1" type="ORF">IGS68_29395</name>
</gene>
<proteinExistence type="predicted"/>
<evidence type="ECO:0000313" key="1">
    <source>
        <dbReference type="EMBL" id="QQP93238.1"/>
    </source>
</evidence>